<name>A0A3E1Y4M1_9BACT</name>
<dbReference type="EMBL" id="QPMM01000012">
    <property type="protein sequence ID" value="RFS19645.1"/>
    <property type="molecule type" value="Genomic_DNA"/>
</dbReference>
<dbReference type="SUPFAM" id="SSF81296">
    <property type="entry name" value="E set domains"/>
    <property type="match status" value="1"/>
</dbReference>
<dbReference type="PANTHER" id="PTHR13833:SF71">
    <property type="entry name" value="NHL DOMAIN-CONTAINING PROTEIN"/>
    <property type="match status" value="1"/>
</dbReference>
<reference evidence="3 4" key="1">
    <citation type="submission" date="2018-07" db="EMBL/GenBank/DDBJ databases">
        <title>Chitinophaga K2CV101002-2 sp. nov., isolated from a monsoon evergreen broad-leaved forest soil.</title>
        <authorList>
            <person name="Lv Y."/>
        </authorList>
    </citation>
    <scope>NUCLEOTIDE SEQUENCE [LARGE SCALE GENOMIC DNA]</scope>
    <source>
        <strain evidence="3 4">GDMCC 1.1288</strain>
    </source>
</reference>
<dbReference type="PROSITE" id="PS51257">
    <property type="entry name" value="PROKAR_LIPOPROTEIN"/>
    <property type="match status" value="1"/>
</dbReference>
<keyword evidence="4" id="KW-1185">Reference proteome</keyword>
<dbReference type="Gene3D" id="2.40.10.500">
    <property type="match status" value="1"/>
</dbReference>
<dbReference type="Gene3D" id="2.60.40.10">
    <property type="entry name" value="Immunoglobulins"/>
    <property type="match status" value="1"/>
</dbReference>
<dbReference type="AlphaFoldDB" id="A0A3E1Y4M1"/>
<dbReference type="PANTHER" id="PTHR13833">
    <property type="match status" value="1"/>
</dbReference>
<evidence type="ECO:0000313" key="4">
    <source>
        <dbReference type="Proteomes" id="UP000260644"/>
    </source>
</evidence>
<keyword evidence="1" id="KW-0677">Repeat</keyword>
<feature type="domain" description="IPT/TIG" evidence="2">
    <location>
        <begin position="35"/>
        <end position="118"/>
    </location>
</feature>
<evidence type="ECO:0000259" key="2">
    <source>
        <dbReference type="SMART" id="SM00429"/>
    </source>
</evidence>
<dbReference type="RefSeq" id="WP_116977832.1">
    <property type="nucleotide sequence ID" value="NZ_QPMM01000012.1"/>
</dbReference>
<sequence>MIRLFNSYIITGVLAVALFTGCGKDKDLAHAAGEPMSISEYLPAVGGWGTEILITGNNFSSDTSQISVTVNGKRCTIVNSNTKQIMAIIPKRCGSGKVVVTIGKDSVVSSTDYTYIYTSRVTTIAGNGKAGFANGAGKDAMFDFSGQYWYRSLGIVTDDKGNIYIADPGNHCIRRIDNTGMVTVLAGNPGTSGYQEGSGASALFSLPYGLAMGKDGNIYVTDPGNWDIRKVTPEGQATTIGWGNGSPWGITADLRNGDLYYTACESGKVFNLTKGNTEVAGNLSYPAGIACDNSGNLFVSCNGDHVIRKLQADTYDNSIIAGQQGVAGYANGPGTQAKFANPWGLAVDNDGNLYVAGNGTWDGSLYSPDQSIRYIEANTWLVKTLAGSNTAGYTEGIGEAAAFSSPTGVTVDKNGVAYVIDKNNNCVRKIVTE</sequence>
<dbReference type="InterPro" id="IPR013783">
    <property type="entry name" value="Ig-like_fold"/>
</dbReference>
<dbReference type="CDD" id="cd00603">
    <property type="entry name" value="IPT_PCSR"/>
    <property type="match status" value="1"/>
</dbReference>
<organism evidence="3 4">
    <name type="scientific">Chitinophaga silvatica</name>
    <dbReference type="NCBI Taxonomy" id="2282649"/>
    <lineage>
        <taxon>Bacteria</taxon>
        <taxon>Pseudomonadati</taxon>
        <taxon>Bacteroidota</taxon>
        <taxon>Chitinophagia</taxon>
        <taxon>Chitinophagales</taxon>
        <taxon>Chitinophagaceae</taxon>
        <taxon>Chitinophaga</taxon>
    </lineage>
</organism>
<dbReference type="Proteomes" id="UP000260644">
    <property type="component" value="Unassembled WGS sequence"/>
</dbReference>
<dbReference type="InterPro" id="IPR011042">
    <property type="entry name" value="6-blade_b-propeller_TolB-like"/>
</dbReference>
<dbReference type="OrthoDB" id="791543at2"/>
<proteinExistence type="predicted"/>
<protein>
    <recommendedName>
        <fullName evidence="2">IPT/TIG domain-containing protein</fullName>
    </recommendedName>
</protein>
<dbReference type="InterPro" id="IPR001258">
    <property type="entry name" value="NHL_repeat"/>
</dbReference>
<gene>
    <name evidence="3" type="ORF">DVR12_21310</name>
</gene>
<dbReference type="InterPro" id="IPR014756">
    <property type="entry name" value="Ig_E-set"/>
</dbReference>
<dbReference type="SUPFAM" id="SSF101898">
    <property type="entry name" value="NHL repeat"/>
    <property type="match status" value="1"/>
</dbReference>
<dbReference type="InterPro" id="IPR002909">
    <property type="entry name" value="IPT_dom"/>
</dbReference>
<evidence type="ECO:0000256" key="1">
    <source>
        <dbReference type="ARBA" id="ARBA00022737"/>
    </source>
</evidence>
<dbReference type="SMART" id="SM00429">
    <property type="entry name" value="IPT"/>
    <property type="match status" value="1"/>
</dbReference>
<evidence type="ECO:0000313" key="3">
    <source>
        <dbReference type="EMBL" id="RFS19645.1"/>
    </source>
</evidence>
<comment type="caution">
    <text evidence="3">The sequence shown here is derived from an EMBL/GenBank/DDBJ whole genome shotgun (WGS) entry which is preliminary data.</text>
</comment>
<dbReference type="Pfam" id="PF01436">
    <property type="entry name" value="NHL"/>
    <property type="match status" value="1"/>
</dbReference>
<dbReference type="Gene3D" id="2.120.10.30">
    <property type="entry name" value="TolB, C-terminal domain"/>
    <property type="match status" value="2"/>
</dbReference>
<accession>A0A3E1Y4M1</accession>
<dbReference type="Pfam" id="PF01833">
    <property type="entry name" value="TIG"/>
    <property type="match status" value="1"/>
</dbReference>